<evidence type="ECO:0000256" key="1">
    <source>
        <dbReference type="ARBA" id="ARBA00022723"/>
    </source>
</evidence>
<reference evidence="7" key="1">
    <citation type="journal article" date="2021" name="IMA Fungus">
        <title>Genomic characterization of three marine fungi, including Emericellopsis atlantica sp. nov. with signatures of a generalist lifestyle and marine biomass degradation.</title>
        <authorList>
            <person name="Hagestad O.C."/>
            <person name="Hou L."/>
            <person name="Andersen J.H."/>
            <person name="Hansen E.H."/>
            <person name="Altermark B."/>
            <person name="Li C."/>
            <person name="Kuhnert E."/>
            <person name="Cox R.J."/>
            <person name="Crous P.W."/>
            <person name="Spatafora J.W."/>
            <person name="Lail K."/>
            <person name="Amirebrahimi M."/>
            <person name="Lipzen A."/>
            <person name="Pangilinan J."/>
            <person name="Andreopoulos W."/>
            <person name="Hayes R.D."/>
            <person name="Ng V."/>
            <person name="Grigoriev I.V."/>
            <person name="Jackson S.A."/>
            <person name="Sutton T.D.S."/>
            <person name="Dobson A.D.W."/>
            <person name="Rama T."/>
        </authorList>
    </citation>
    <scope>NUCLEOTIDE SEQUENCE</scope>
    <source>
        <strain evidence="7">TS7</strain>
    </source>
</reference>
<dbReference type="PROSITE" id="PS50157">
    <property type="entry name" value="ZINC_FINGER_C2H2_2"/>
    <property type="match status" value="2"/>
</dbReference>
<evidence type="ECO:0000259" key="6">
    <source>
        <dbReference type="PROSITE" id="PS50157"/>
    </source>
</evidence>
<dbReference type="GO" id="GO:0000977">
    <property type="term" value="F:RNA polymerase II transcription regulatory region sequence-specific DNA binding"/>
    <property type="evidence" value="ECO:0007669"/>
    <property type="project" value="TreeGrafter"/>
</dbReference>
<protein>
    <recommendedName>
        <fullName evidence="6">C2H2-type domain-containing protein</fullName>
    </recommendedName>
</protein>
<dbReference type="InterPro" id="IPR036236">
    <property type="entry name" value="Znf_C2H2_sf"/>
</dbReference>
<evidence type="ECO:0000256" key="4">
    <source>
        <dbReference type="ARBA" id="ARBA00022833"/>
    </source>
</evidence>
<dbReference type="SUPFAM" id="SSF57667">
    <property type="entry name" value="beta-beta-alpha zinc fingers"/>
    <property type="match status" value="1"/>
</dbReference>
<keyword evidence="2" id="KW-0677">Repeat</keyword>
<dbReference type="OrthoDB" id="6105938at2759"/>
<accession>A0A9P7ZEE4</accession>
<keyword evidence="4" id="KW-0862">Zinc</keyword>
<dbReference type="Pfam" id="PF12874">
    <property type="entry name" value="zf-met"/>
    <property type="match status" value="1"/>
</dbReference>
<dbReference type="GO" id="GO:0000981">
    <property type="term" value="F:DNA-binding transcription factor activity, RNA polymerase II-specific"/>
    <property type="evidence" value="ECO:0007669"/>
    <property type="project" value="TreeGrafter"/>
</dbReference>
<proteinExistence type="predicted"/>
<comment type="caution">
    <text evidence="7">The sequence shown here is derived from an EMBL/GenBank/DDBJ whole genome shotgun (WGS) entry which is preliminary data.</text>
</comment>
<evidence type="ECO:0000256" key="5">
    <source>
        <dbReference type="PROSITE-ProRule" id="PRU00042"/>
    </source>
</evidence>
<evidence type="ECO:0000313" key="7">
    <source>
        <dbReference type="EMBL" id="KAG9250613.1"/>
    </source>
</evidence>
<dbReference type="AlphaFoldDB" id="A0A9P7ZEE4"/>
<feature type="domain" description="C2H2-type" evidence="6">
    <location>
        <begin position="67"/>
        <end position="96"/>
    </location>
</feature>
<gene>
    <name evidence="7" type="ORF">F5Z01DRAFT_753450</name>
</gene>
<evidence type="ECO:0000313" key="8">
    <source>
        <dbReference type="Proteomes" id="UP000887229"/>
    </source>
</evidence>
<sequence length="302" mass="33703">MHQPGTQFANIVKKYSPAQKASSNIPMQPTSGNVPAVPQATRQHQPWQNIKEDQTTATASSLHSTEFRCCDCDRQFNSSQSLEQHLQDATHSPKPEHKCKTCHRKFGTAIALKNHMRDKTHPKLKCDKCSHRLITRPHHDADGVLLEVNKRLETITQVQNTEVGTLSKKPPSCDSKISLTPSWTPNSESIASEDWAVLVSQSGTQRCPFCPSERLPFASELALQHHLQSAAHSQPFVFCPSPLGSKRMRSKHQSVRSFNTISGLVQHLESGKCSGGIATFWEAMSYLETRIEILGLDMKFIT</sequence>
<dbReference type="RefSeq" id="XP_046114537.1">
    <property type="nucleotide sequence ID" value="XM_046267092.1"/>
</dbReference>
<evidence type="ECO:0000256" key="3">
    <source>
        <dbReference type="ARBA" id="ARBA00022771"/>
    </source>
</evidence>
<dbReference type="Proteomes" id="UP000887229">
    <property type="component" value="Unassembled WGS sequence"/>
</dbReference>
<keyword evidence="1" id="KW-0479">Metal-binding</keyword>
<dbReference type="InterPro" id="IPR013087">
    <property type="entry name" value="Znf_C2H2_type"/>
</dbReference>
<dbReference type="PANTHER" id="PTHR24409:SF295">
    <property type="entry name" value="AZ2-RELATED"/>
    <property type="match status" value="1"/>
</dbReference>
<dbReference type="PROSITE" id="PS00028">
    <property type="entry name" value="ZINC_FINGER_C2H2_1"/>
    <property type="match status" value="2"/>
</dbReference>
<dbReference type="EMBL" id="MU251275">
    <property type="protein sequence ID" value="KAG9250613.1"/>
    <property type="molecule type" value="Genomic_DNA"/>
</dbReference>
<name>A0A9P7ZEE4_9HYPO</name>
<dbReference type="Gene3D" id="3.30.160.60">
    <property type="entry name" value="Classic Zinc Finger"/>
    <property type="match status" value="1"/>
</dbReference>
<evidence type="ECO:0000256" key="2">
    <source>
        <dbReference type="ARBA" id="ARBA00022737"/>
    </source>
</evidence>
<dbReference type="PANTHER" id="PTHR24409">
    <property type="entry name" value="ZINC FINGER PROTEIN 142"/>
    <property type="match status" value="1"/>
</dbReference>
<organism evidence="7 8">
    <name type="scientific">Emericellopsis atlantica</name>
    <dbReference type="NCBI Taxonomy" id="2614577"/>
    <lineage>
        <taxon>Eukaryota</taxon>
        <taxon>Fungi</taxon>
        <taxon>Dikarya</taxon>
        <taxon>Ascomycota</taxon>
        <taxon>Pezizomycotina</taxon>
        <taxon>Sordariomycetes</taxon>
        <taxon>Hypocreomycetidae</taxon>
        <taxon>Hypocreales</taxon>
        <taxon>Bionectriaceae</taxon>
        <taxon>Emericellopsis</taxon>
    </lineage>
</organism>
<dbReference type="GO" id="GO:0008270">
    <property type="term" value="F:zinc ion binding"/>
    <property type="evidence" value="ECO:0007669"/>
    <property type="project" value="UniProtKB-KW"/>
</dbReference>
<feature type="domain" description="C2H2-type" evidence="6">
    <location>
        <begin position="97"/>
        <end position="126"/>
    </location>
</feature>
<keyword evidence="8" id="KW-1185">Reference proteome</keyword>
<dbReference type="GeneID" id="70297995"/>
<dbReference type="SMART" id="SM00355">
    <property type="entry name" value="ZnF_C2H2"/>
    <property type="match status" value="3"/>
</dbReference>
<dbReference type="GO" id="GO:0005634">
    <property type="term" value="C:nucleus"/>
    <property type="evidence" value="ECO:0007669"/>
    <property type="project" value="TreeGrafter"/>
</dbReference>
<keyword evidence="3 5" id="KW-0863">Zinc-finger</keyword>